<dbReference type="SUPFAM" id="SSF46689">
    <property type="entry name" value="Homeodomain-like"/>
    <property type="match status" value="1"/>
</dbReference>
<evidence type="ECO:0000256" key="3">
    <source>
        <dbReference type="ARBA" id="ARBA00023163"/>
    </source>
</evidence>
<dbReference type="GO" id="GO:0003700">
    <property type="term" value="F:DNA-binding transcription factor activity"/>
    <property type="evidence" value="ECO:0007669"/>
    <property type="project" value="TreeGrafter"/>
</dbReference>
<evidence type="ECO:0000256" key="1">
    <source>
        <dbReference type="ARBA" id="ARBA00023015"/>
    </source>
</evidence>
<dbReference type="Gene3D" id="1.10.357.10">
    <property type="entry name" value="Tetracycline Repressor, domain 2"/>
    <property type="match status" value="1"/>
</dbReference>
<keyword evidence="3" id="KW-0804">Transcription</keyword>
<evidence type="ECO:0000313" key="7">
    <source>
        <dbReference type="EMBL" id="MBB4774864.1"/>
    </source>
</evidence>
<evidence type="ECO:0000256" key="4">
    <source>
        <dbReference type="PROSITE-ProRule" id="PRU00335"/>
    </source>
</evidence>
<dbReference type="PROSITE" id="PS50977">
    <property type="entry name" value="HTH_TETR_2"/>
    <property type="match status" value="1"/>
</dbReference>
<proteinExistence type="predicted"/>
<dbReference type="InterPro" id="IPR036271">
    <property type="entry name" value="Tet_transcr_reg_TetR-rel_C_sf"/>
</dbReference>
<reference evidence="6" key="4">
    <citation type="submission" date="2023-12" db="EMBL/GenBank/DDBJ databases">
        <authorList>
            <person name="Sun Q."/>
            <person name="Inoue M."/>
        </authorList>
    </citation>
    <scope>NUCLEOTIDE SEQUENCE</scope>
    <source>
        <strain evidence="6">JCM 10667</strain>
    </source>
</reference>
<dbReference type="EMBL" id="JACHMV010000001">
    <property type="protein sequence ID" value="MBB4774864.1"/>
    <property type="molecule type" value="Genomic_DNA"/>
</dbReference>
<dbReference type="GO" id="GO:0000976">
    <property type="term" value="F:transcription cis-regulatory region binding"/>
    <property type="evidence" value="ECO:0007669"/>
    <property type="project" value="TreeGrafter"/>
</dbReference>
<sequence>MDAAIDLPDLARRLPPPPAPELGPCLDAAALCLARHGLSRTSMADIAREMGVSRSTVYRQIGSVENAAWLLLSRDLHAFYGTLPRMFAEADGPEVITRPLAALLRHAWANPVLAKVLRDEPDFIGRALAVHAAPMLDQGARMLAPLYQSLMDAGRIRPQDPLDLAHWLLRVFMMLVVAPPPTDVDTFLDGMLLPALKP</sequence>
<dbReference type="SUPFAM" id="SSF48498">
    <property type="entry name" value="Tetracyclin repressor-like, C-terminal domain"/>
    <property type="match status" value="1"/>
</dbReference>
<gene>
    <name evidence="7" type="ORF">F4557_003282</name>
    <name evidence="6" type="ORF">GCM10009546_31100</name>
</gene>
<dbReference type="PANTHER" id="PTHR30055">
    <property type="entry name" value="HTH-TYPE TRANSCRIPTIONAL REGULATOR RUTR"/>
    <property type="match status" value="1"/>
</dbReference>
<organism evidence="7 8">
    <name type="scientific">Actinomadura livida</name>
    <dbReference type="NCBI Taxonomy" id="79909"/>
    <lineage>
        <taxon>Bacteria</taxon>
        <taxon>Bacillati</taxon>
        <taxon>Actinomycetota</taxon>
        <taxon>Actinomycetes</taxon>
        <taxon>Streptosporangiales</taxon>
        <taxon>Thermomonosporaceae</taxon>
        <taxon>Actinomadura</taxon>
    </lineage>
</organism>
<evidence type="ECO:0000256" key="2">
    <source>
        <dbReference type="ARBA" id="ARBA00023125"/>
    </source>
</evidence>
<evidence type="ECO:0000313" key="8">
    <source>
        <dbReference type="Proteomes" id="UP000549343"/>
    </source>
</evidence>
<dbReference type="AlphaFoldDB" id="A0A7W7ID30"/>
<reference evidence="6" key="1">
    <citation type="journal article" date="2014" name="Int. J. Syst. Evol. Microbiol.">
        <title>Complete genome of a new Firmicutes species belonging to the dominant human colonic microbiota ('Ruminococcus bicirculans') reveals two chromosomes and a selective capacity to utilize plant glucans.</title>
        <authorList>
            <consortium name="NISC Comparative Sequencing Program"/>
            <person name="Wegmann U."/>
            <person name="Louis P."/>
            <person name="Goesmann A."/>
            <person name="Henrissat B."/>
            <person name="Duncan S.H."/>
            <person name="Flint H.J."/>
        </authorList>
    </citation>
    <scope>NUCLEOTIDE SEQUENCE</scope>
    <source>
        <strain evidence="6">JCM 10667</strain>
    </source>
</reference>
<protein>
    <submittedName>
        <fullName evidence="7">AcrR family transcriptional regulator</fullName>
    </submittedName>
</protein>
<dbReference type="InterPro" id="IPR050109">
    <property type="entry name" value="HTH-type_TetR-like_transc_reg"/>
</dbReference>
<reference evidence="9" key="2">
    <citation type="journal article" date="2019" name="Int. J. Syst. Evol. Microbiol.">
        <title>The Global Catalogue of Microorganisms (GCM) 10K type strain sequencing project: providing services to taxonomists for standard genome sequencing and annotation.</title>
        <authorList>
            <consortium name="The Broad Institute Genomics Platform"/>
            <consortium name="The Broad Institute Genome Sequencing Center for Infectious Disease"/>
            <person name="Wu L."/>
            <person name="Ma J."/>
        </authorList>
    </citation>
    <scope>NUCLEOTIDE SEQUENCE [LARGE SCALE GENOMIC DNA]</scope>
    <source>
        <strain evidence="9">JCM 10667</strain>
    </source>
</reference>
<dbReference type="Pfam" id="PF00440">
    <property type="entry name" value="TetR_N"/>
    <property type="match status" value="1"/>
</dbReference>
<dbReference type="InterPro" id="IPR009057">
    <property type="entry name" value="Homeodomain-like_sf"/>
</dbReference>
<reference evidence="7 8" key="3">
    <citation type="submission" date="2020-08" db="EMBL/GenBank/DDBJ databases">
        <title>Sequencing the genomes of 1000 actinobacteria strains.</title>
        <authorList>
            <person name="Klenk H.-P."/>
        </authorList>
    </citation>
    <scope>NUCLEOTIDE SEQUENCE [LARGE SCALE GENOMIC DNA]</scope>
    <source>
        <strain evidence="7 8">DSM 44772</strain>
    </source>
</reference>
<dbReference type="InterPro" id="IPR001647">
    <property type="entry name" value="HTH_TetR"/>
</dbReference>
<keyword evidence="9" id="KW-1185">Reference proteome</keyword>
<evidence type="ECO:0000313" key="6">
    <source>
        <dbReference type="EMBL" id="GAA0566521.1"/>
    </source>
</evidence>
<evidence type="ECO:0000259" key="5">
    <source>
        <dbReference type="PROSITE" id="PS50977"/>
    </source>
</evidence>
<evidence type="ECO:0000313" key="9">
    <source>
        <dbReference type="Proteomes" id="UP001501427"/>
    </source>
</evidence>
<dbReference type="Proteomes" id="UP001501427">
    <property type="component" value="Unassembled WGS sequence"/>
</dbReference>
<keyword evidence="1" id="KW-0805">Transcription regulation</keyword>
<comment type="caution">
    <text evidence="7">The sequence shown here is derived from an EMBL/GenBank/DDBJ whole genome shotgun (WGS) entry which is preliminary data.</text>
</comment>
<name>A0A7W7ID30_9ACTN</name>
<feature type="DNA-binding region" description="H-T-H motif" evidence="4">
    <location>
        <begin position="42"/>
        <end position="61"/>
    </location>
</feature>
<keyword evidence="2 4" id="KW-0238">DNA-binding</keyword>
<dbReference type="RefSeq" id="WP_132043878.1">
    <property type="nucleotide sequence ID" value="NZ_BAAAHD010000025.1"/>
</dbReference>
<accession>A0A7W7ID30</accession>
<dbReference type="PANTHER" id="PTHR30055:SF234">
    <property type="entry name" value="HTH-TYPE TRANSCRIPTIONAL REGULATOR BETI"/>
    <property type="match status" value="1"/>
</dbReference>
<feature type="domain" description="HTH tetR-type" evidence="5">
    <location>
        <begin position="19"/>
        <end position="79"/>
    </location>
</feature>
<dbReference type="Proteomes" id="UP000549343">
    <property type="component" value="Unassembled WGS sequence"/>
</dbReference>
<dbReference type="EMBL" id="BAAAHD010000025">
    <property type="protein sequence ID" value="GAA0566521.1"/>
    <property type="molecule type" value="Genomic_DNA"/>
</dbReference>